<dbReference type="InterPro" id="IPR011990">
    <property type="entry name" value="TPR-like_helical_dom_sf"/>
</dbReference>
<dbReference type="InterPro" id="IPR010323">
    <property type="entry name" value="DUF924"/>
</dbReference>
<protein>
    <recommendedName>
        <fullName evidence="3">DUF924 domain-containing protein</fullName>
    </recommendedName>
</protein>
<name>A0A193LJ77_9GAMM</name>
<dbReference type="RefSeq" id="WP_068618008.1">
    <property type="nucleotide sequence ID" value="NZ_CP016268.1"/>
</dbReference>
<sequence length="184" mass="21043">MNETTAADVLKFWFDDIEKVRWFKSDPDFDRELEERFGALLAAARNGELTDWCETASGYLALIIVLDQFSRNIFRGRADAFAADDQALQLTLDGIDKGIDEELTLEQRSFFYLPLRHAEDLVMQQLGLRKTRELNAAGYGSDKYALNHLQLIERFGRFPHRNRVLGRADTIEEAQYLADGSAGF</sequence>
<dbReference type="Gene3D" id="1.25.40.10">
    <property type="entry name" value="Tetratricopeptide repeat domain"/>
    <property type="match status" value="1"/>
</dbReference>
<reference evidence="1 2" key="1">
    <citation type="submission" date="2016-06" db="EMBL/GenBank/DDBJ databases">
        <title>Complete genome sequence of a deep-branching marine Gamma Proteobacterium Woeseia oceani type strain XK5.</title>
        <authorList>
            <person name="Mu D."/>
            <person name="Du Z."/>
        </authorList>
    </citation>
    <scope>NUCLEOTIDE SEQUENCE [LARGE SCALE GENOMIC DNA]</scope>
    <source>
        <strain evidence="1 2">XK5</strain>
    </source>
</reference>
<accession>A0A193LJ77</accession>
<dbReference type="KEGG" id="woc:BA177_16440"/>
<dbReference type="Gene3D" id="1.20.58.320">
    <property type="entry name" value="TPR-like"/>
    <property type="match status" value="1"/>
</dbReference>
<proteinExistence type="predicted"/>
<keyword evidence="2" id="KW-1185">Reference proteome</keyword>
<organism evidence="1 2">
    <name type="scientific">Woeseia oceani</name>
    <dbReference type="NCBI Taxonomy" id="1548547"/>
    <lineage>
        <taxon>Bacteria</taxon>
        <taxon>Pseudomonadati</taxon>
        <taxon>Pseudomonadota</taxon>
        <taxon>Gammaproteobacteria</taxon>
        <taxon>Woeseiales</taxon>
        <taxon>Woeseiaceae</taxon>
        <taxon>Woeseia</taxon>
    </lineage>
</organism>
<dbReference type="Pfam" id="PF06041">
    <property type="entry name" value="DUF924"/>
    <property type="match status" value="1"/>
</dbReference>
<evidence type="ECO:0008006" key="3">
    <source>
        <dbReference type="Google" id="ProtNLM"/>
    </source>
</evidence>
<dbReference type="EMBL" id="CP016268">
    <property type="protein sequence ID" value="ANO52562.1"/>
    <property type="molecule type" value="Genomic_DNA"/>
</dbReference>
<dbReference type="AlphaFoldDB" id="A0A193LJ77"/>
<evidence type="ECO:0000313" key="1">
    <source>
        <dbReference type="EMBL" id="ANO52562.1"/>
    </source>
</evidence>
<gene>
    <name evidence="1" type="ORF">BA177_16440</name>
</gene>
<evidence type="ECO:0000313" key="2">
    <source>
        <dbReference type="Proteomes" id="UP000092695"/>
    </source>
</evidence>
<dbReference type="SUPFAM" id="SSF48452">
    <property type="entry name" value="TPR-like"/>
    <property type="match status" value="1"/>
</dbReference>
<dbReference type="OrthoDB" id="7593450at2"/>
<dbReference type="STRING" id="1548547.BA177_16440"/>
<dbReference type="Proteomes" id="UP000092695">
    <property type="component" value="Chromosome"/>
</dbReference>